<dbReference type="STRING" id="1328760.A0A165I2E1"/>
<sequence>MPATDEKSDNNITCSDLFETLASLPVRVLSIAVEVVVTMPRLLRIPMSIALTVFIVYQIIGAVTNTVAKSVHASLSPLCLIPGASLFNLSICKSSSPLPVLEKLKLGSVPPPVDFGQLITIESPIEGLLHAGIQHMPLSQYLIQGEMRVRQLRTRVRVSSFKNRGELLDILEAFIGKTHETVDTVLLFNSRLRGLLDLIAIQTNSTIRRLEWMAEKDFIEPPGALSRSMQWLVPGYIDLWTYRMREMTNAFTYHKRFVLDRLEKIISSGEYILNGLDSLDYLLNELHKRLLPADAGDRTYSAENLSIMWSILCTWGRREEGGIWTGLSAEDKEKLSHLTEFDKHRRATRSHVGNSTLTLRTMAAALKHLSENIDDSRLIDASARPSPSSALSLSAHIQILRKGAETLTKLHRINADRHRLEYKRVIEDPSNWMQP</sequence>
<name>A0A165I2E1_XYLHT</name>
<dbReference type="InParanoid" id="A0A165I2E1"/>
<dbReference type="RefSeq" id="XP_018189824.1">
    <property type="nucleotide sequence ID" value="XM_018334887.1"/>
</dbReference>
<dbReference type="Proteomes" id="UP000076632">
    <property type="component" value="Unassembled WGS sequence"/>
</dbReference>
<dbReference type="EMBL" id="KV407456">
    <property type="protein sequence ID" value="KZF24269.1"/>
    <property type="molecule type" value="Genomic_DNA"/>
</dbReference>
<gene>
    <name evidence="1" type="ORF">L228DRAFT_266616</name>
</gene>
<organism evidence="1 2">
    <name type="scientific">Xylona heveae (strain CBS 132557 / TC161)</name>
    <dbReference type="NCBI Taxonomy" id="1328760"/>
    <lineage>
        <taxon>Eukaryota</taxon>
        <taxon>Fungi</taxon>
        <taxon>Dikarya</taxon>
        <taxon>Ascomycota</taxon>
        <taxon>Pezizomycotina</taxon>
        <taxon>Xylonomycetes</taxon>
        <taxon>Xylonales</taxon>
        <taxon>Xylonaceae</taxon>
        <taxon>Xylona</taxon>
    </lineage>
</organism>
<dbReference type="AlphaFoldDB" id="A0A165I2E1"/>
<dbReference type="GeneID" id="28900024"/>
<keyword evidence="2" id="KW-1185">Reference proteome</keyword>
<dbReference type="OrthoDB" id="4179406at2759"/>
<protein>
    <submittedName>
        <fullName evidence="1">Uncharacterized protein</fullName>
    </submittedName>
</protein>
<evidence type="ECO:0000313" key="2">
    <source>
        <dbReference type="Proteomes" id="UP000076632"/>
    </source>
</evidence>
<accession>A0A165I2E1</accession>
<proteinExistence type="predicted"/>
<dbReference type="OMA" id="MILREDE"/>
<reference evidence="1 2" key="1">
    <citation type="journal article" date="2016" name="Fungal Biol.">
        <title>The genome of Xylona heveae provides a window into fungal endophytism.</title>
        <authorList>
            <person name="Gazis R."/>
            <person name="Kuo A."/>
            <person name="Riley R."/>
            <person name="LaButti K."/>
            <person name="Lipzen A."/>
            <person name="Lin J."/>
            <person name="Amirebrahimi M."/>
            <person name="Hesse C.N."/>
            <person name="Spatafora J.W."/>
            <person name="Henrissat B."/>
            <person name="Hainaut M."/>
            <person name="Grigoriev I.V."/>
            <person name="Hibbett D.S."/>
        </authorList>
    </citation>
    <scope>NUCLEOTIDE SEQUENCE [LARGE SCALE GENOMIC DNA]</scope>
    <source>
        <strain evidence="1 2">TC161</strain>
    </source>
</reference>
<evidence type="ECO:0000313" key="1">
    <source>
        <dbReference type="EMBL" id="KZF24269.1"/>
    </source>
</evidence>